<dbReference type="Proteomes" id="UP000218785">
    <property type="component" value="Chromosome"/>
</dbReference>
<sequence>MLTRHIQKSVEIVDNGQHYKYTCYGDHEDKNKFYVLPETPEYAVDGKGKPKFQFYQYRGDARDKDEGGFATFTVKLPFPNSSQKEKIKVALQEGLAAQLEARAKKTLLLVKAYRNKQETDWRALQKDLGYTDEQVQSFSAQYDESKGWDQYLQIPDLNAVKLEAIPYSDAEVSLLIGDGPDSFFEKKLNPTSPSKIGDNETVFVLSLSDKGSSFFEQALKKGSASSIAAVKYKLSFECVLPAATVDVFYNAKETREYSRTVDRNIWGQATEEKIRDEFEKNQYAGVKVILGSTEGLTDKEQKDLEKELREWGQTQLDDILSNQTGGLDLSNIGQRFKTNPDKVSEELKNTRDIKRTFSESRVVTYTVFPQMQLPTIESLVGEANLKDYFHEVDLQDEFFKKKAVKIQTNANFEKLGIHSIEVKIDYEGEPQGEFVFNKNNFAELQEVIWYLKFVDQGGQKTPIHKYKYSYQVNFIGEGKSFQSETKESDENVLTINVGDTGIVYAEITTSDINWSLVERAQVELKYEDAGIQTVETKRILTNTSSKANSFVKPIFVSRTKPIQYRTKFFMKDGKEFWYTVGDFDGKPVEWAQTLGSDIYIDDPFKETQEYTINSVLDSKIEAIIIDLSYVESGIQYIPNKTVSLSSDRRTEKWAVPTINKDRATIKYSGFIQFKNGTTRELVGEQPAVKSTITVGNIKEDVLEIEVDTEEVDFTLRFSSAKVTLGYEDTENRVSEKKIFSFKDEESETWVVDLKDRNHEEYKWQAVLTHKNTLFGDKGKIYLPGPGKDNWTEAETNPKLSLKDVIPSDEELAKQSKLLMVKISKKFIDWDEVDNIKVVIEYGKTKQTFRIDQGEGDNDPDLVFLAPLEDGDGTYNWRAEFKLDNGDKDYYPEAKSKVLSPSTDTAIVLNEYLSQKYGGELDSQG</sequence>
<name>A0A1Z4N2E2_9CYAN</name>
<evidence type="ECO:0000313" key="2">
    <source>
        <dbReference type="Proteomes" id="UP000218785"/>
    </source>
</evidence>
<gene>
    <name evidence="1" type="ORF">NIES37_38430</name>
</gene>
<keyword evidence="2" id="KW-1185">Reference proteome</keyword>
<organism evidence="1 2">
    <name type="scientific">Tolypothrix tenuis PCC 7101</name>
    <dbReference type="NCBI Taxonomy" id="231146"/>
    <lineage>
        <taxon>Bacteria</taxon>
        <taxon>Bacillati</taxon>
        <taxon>Cyanobacteriota</taxon>
        <taxon>Cyanophyceae</taxon>
        <taxon>Nostocales</taxon>
        <taxon>Tolypothrichaceae</taxon>
        <taxon>Tolypothrix</taxon>
    </lineage>
</organism>
<reference evidence="1 2" key="1">
    <citation type="submission" date="2017-06" db="EMBL/GenBank/DDBJ databases">
        <title>Genome sequencing of cyanobaciteial culture collection at National Institute for Environmental Studies (NIES).</title>
        <authorList>
            <person name="Hirose Y."/>
            <person name="Shimura Y."/>
            <person name="Fujisawa T."/>
            <person name="Nakamura Y."/>
            <person name="Kawachi M."/>
        </authorList>
    </citation>
    <scope>NUCLEOTIDE SEQUENCE [LARGE SCALE GENOMIC DNA]</scope>
    <source>
        <strain evidence="1 2">NIES-37</strain>
    </source>
</reference>
<dbReference type="KEGG" id="ttq:NIES37_38430"/>
<accession>A0A1Z4N2E2</accession>
<dbReference type="AlphaFoldDB" id="A0A1Z4N2E2"/>
<protein>
    <submittedName>
        <fullName evidence="1">Uncharacterized protein</fullName>
    </submittedName>
</protein>
<dbReference type="RefSeq" id="WP_096578317.1">
    <property type="nucleotide sequence ID" value="NZ_CAWNJS010000001.1"/>
</dbReference>
<evidence type="ECO:0000313" key="1">
    <source>
        <dbReference type="EMBL" id="BAY99860.1"/>
    </source>
</evidence>
<proteinExistence type="predicted"/>
<dbReference type="EMBL" id="AP018248">
    <property type="protein sequence ID" value="BAY99860.1"/>
    <property type="molecule type" value="Genomic_DNA"/>
</dbReference>